<sequence>NNKYVEGEFALPAPPKGKHTMENILAPEPTEPIEVEDEEEECEDSGGLEHRGRIHPTNKGEEERAITPPHPQEGDDEDLNAFQGEHRFTK</sequence>
<feature type="non-terminal residue" evidence="2">
    <location>
        <position position="1"/>
    </location>
</feature>
<organism evidence="2 3">
    <name type="scientific">Taxus chinensis</name>
    <name type="common">Chinese yew</name>
    <name type="synonym">Taxus wallichiana var. chinensis</name>
    <dbReference type="NCBI Taxonomy" id="29808"/>
    <lineage>
        <taxon>Eukaryota</taxon>
        <taxon>Viridiplantae</taxon>
        <taxon>Streptophyta</taxon>
        <taxon>Embryophyta</taxon>
        <taxon>Tracheophyta</taxon>
        <taxon>Spermatophyta</taxon>
        <taxon>Pinopsida</taxon>
        <taxon>Pinidae</taxon>
        <taxon>Conifers II</taxon>
        <taxon>Cupressales</taxon>
        <taxon>Taxaceae</taxon>
        <taxon>Taxus</taxon>
    </lineage>
</organism>
<dbReference type="EMBL" id="JAHRHJ020000007">
    <property type="protein sequence ID" value="KAH9310109.1"/>
    <property type="molecule type" value="Genomic_DNA"/>
</dbReference>
<keyword evidence="3" id="KW-1185">Reference proteome</keyword>
<gene>
    <name evidence="2" type="ORF">KI387_038020</name>
</gene>
<proteinExistence type="predicted"/>
<feature type="non-terminal residue" evidence="2">
    <location>
        <position position="90"/>
    </location>
</feature>
<feature type="region of interest" description="Disordered" evidence="1">
    <location>
        <begin position="11"/>
        <end position="90"/>
    </location>
</feature>
<dbReference type="AlphaFoldDB" id="A0AA38FVG7"/>
<protein>
    <submittedName>
        <fullName evidence="2">Uncharacterized protein</fullName>
    </submittedName>
</protein>
<evidence type="ECO:0000313" key="3">
    <source>
        <dbReference type="Proteomes" id="UP000824469"/>
    </source>
</evidence>
<evidence type="ECO:0000256" key="1">
    <source>
        <dbReference type="SAM" id="MobiDB-lite"/>
    </source>
</evidence>
<name>A0AA38FVG7_TAXCH</name>
<evidence type="ECO:0000313" key="2">
    <source>
        <dbReference type="EMBL" id="KAH9310109.1"/>
    </source>
</evidence>
<reference evidence="2 3" key="1">
    <citation type="journal article" date="2021" name="Nat. Plants">
        <title>The Taxus genome provides insights into paclitaxel biosynthesis.</title>
        <authorList>
            <person name="Xiong X."/>
            <person name="Gou J."/>
            <person name="Liao Q."/>
            <person name="Li Y."/>
            <person name="Zhou Q."/>
            <person name="Bi G."/>
            <person name="Li C."/>
            <person name="Du R."/>
            <person name="Wang X."/>
            <person name="Sun T."/>
            <person name="Guo L."/>
            <person name="Liang H."/>
            <person name="Lu P."/>
            <person name="Wu Y."/>
            <person name="Zhang Z."/>
            <person name="Ro D.K."/>
            <person name="Shang Y."/>
            <person name="Huang S."/>
            <person name="Yan J."/>
        </authorList>
    </citation>
    <scope>NUCLEOTIDE SEQUENCE [LARGE SCALE GENOMIC DNA]</scope>
    <source>
        <strain evidence="2">Ta-2019</strain>
    </source>
</reference>
<feature type="compositionally biased region" description="Acidic residues" evidence="1">
    <location>
        <begin position="31"/>
        <end position="46"/>
    </location>
</feature>
<accession>A0AA38FVG7</accession>
<comment type="caution">
    <text evidence="2">The sequence shown here is derived from an EMBL/GenBank/DDBJ whole genome shotgun (WGS) entry which is preliminary data.</text>
</comment>
<dbReference type="Proteomes" id="UP000824469">
    <property type="component" value="Unassembled WGS sequence"/>
</dbReference>